<evidence type="ECO:0000256" key="1">
    <source>
        <dbReference type="SAM" id="SignalP"/>
    </source>
</evidence>
<organism evidence="3 4">
    <name type="scientific">Urechidicola vernalis</name>
    <dbReference type="NCBI Taxonomy" id="3075600"/>
    <lineage>
        <taxon>Bacteria</taxon>
        <taxon>Pseudomonadati</taxon>
        <taxon>Bacteroidota</taxon>
        <taxon>Flavobacteriia</taxon>
        <taxon>Flavobacteriales</taxon>
        <taxon>Flavobacteriaceae</taxon>
        <taxon>Urechidicola</taxon>
    </lineage>
</organism>
<feature type="chain" id="PRO_5046943848" description="Outer membrane protein beta-barrel domain-containing protein" evidence="1">
    <location>
        <begin position="21"/>
        <end position="239"/>
    </location>
</feature>
<reference evidence="3 4" key="1">
    <citation type="submission" date="2023-09" db="EMBL/GenBank/DDBJ databases">
        <authorList>
            <person name="Rey-Velasco X."/>
        </authorList>
    </citation>
    <scope>NUCLEOTIDE SEQUENCE [LARGE SCALE GENOMIC DNA]</scope>
    <source>
        <strain evidence="3 4">P050</strain>
    </source>
</reference>
<evidence type="ECO:0000313" key="3">
    <source>
        <dbReference type="EMBL" id="MDT0551670.1"/>
    </source>
</evidence>
<evidence type="ECO:0000313" key="4">
    <source>
        <dbReference type="Proteomes" id="UP001252186"/>
    </source>
</evidence>
<evidence type="ECO:0000259" key="2">
    <source>
        <dbReference type="Pfam" id="PF13568"/>
    </source>
</evidence>
<dbReference type="Proteomes" id="UP001252186">
    <property type="component" value="Unassembled WGS sequence"/>
</dbReference>
<accession>A0ABU2Y1L8</accession>
<keyword evidence="1" id="KW-0732">Signal</keyword>
<feature type="domain" description="Outer membrane protein beta-barrel" evidence="2">
    <location>
        <begin position="20"/>
        <end position="182"/>
    </location>
</feature>
<dbReference type="RefSeq" id="WP_311591453.1">
    <property type="nucleotide sequence ID" value="NZ_JAVRHV010000001.1"/>
</dbReference>
<sequence length="239" mass="27074">MKRKSLHLLFILLSINAVSAQDFTFGIKGGLNFNSIGELYHYGPRGGNGVIPSEDTYYTADKASSYHFGGYLKLNFDYFYFSPEVVYTSLTSNYELALETSEWTQSNIDIGLFFGYRVFGPVAVYLGPSISMINDRQLEGNEEKASTPWTYEKTNLGVGAGLTFQYNRFGIDARYVYGMTKVEHVEIDMVRAKYGTNRGAMLEYNPSQFIISATIDLFSFGGEKKKRRSNSSWNDHRNL</sequence>
<dbReference type="Pfam" id="PF13568">
    <property type="entry name" value="OMP_b-brl_2"/>
    <property type="match status" value="1"/>
</dbReference>
<protein>
    <recommendedName>
        <fullName evidence="2">Outer membrane protein beta-barrel domain-containing protein</fullName>
    </recommendedName>
</protein>
<proteinExistence type="predicted"/>
<gene>
    <name evidence="3" type="ORF">RM519_00290</name>
</gene>
<feature type="signal peptide" evidence="1">
    <location>
        <begin position="1"/>
        <end position="20"/>
    </location>
</feature>
<dbReference type="EMBL" id="JAVRHV010000001">
    <property type="protein sequence ID" value="MDT0551670.1"/>
    <property type="molecule type" value="Genomic_DNA"/>
</dbReference>
<keyword evidence="4" id="KW-1185">Reference proteome</keyword>
<name>A0ABU2Y1L8_9FLAO</name>
<comment type="caution">
    <text evidence="3">The sequence shown here is derived from an EMBL/GenBank/DDBJ whole genome shotgun (WGS) entry which is preliminary data.</text>
</comment>
<dbReference type="InterPro" id="IPR025665">
    <property type="entry name" value="Beta-barrel_OMP_2"/>
</dbReference>